<dbReference type="AlphaFoldDB" id="A0AAV7UBH8"/>
<proteinExistence type="predicted"/>
<protein>
    <submittedName>
        <fullName evidence="1">Uncharacterized protein</fullName>
    </submittedName>
</protein>
<keyword evidence="2" id="KW-1185">Reference proteome</keyword>
<comment type="caution">
    <text evidence="1">The sequence shown here is derived from an EMBL/GenBank/DDBJ whole genome shotgun (WGS) entry which is preliminary data.</text>
</comment>
<evidence type="ECO:0000313" key="1">
    <source>
        <dbReference type="EMBL" id="KAJ1186223.1"/>
    </source>
</evidence>
<dbReference type="EMBL" id="JANPWB010000005">
    <property type="protein sequence ID" value="KAJ1186223.1"/>
    <property type="molecule type" value="Genomic_DNA"/>
</dbReference>
<sequence>MGPYGLCWDCDLPVWQAYPAVPHLARRRSVNGQACRSAAPLTARPRSHAACKATSVPWLSGPALPDSYRFPSCAIKAPPSTTCGQRGQQCLTRHFAGPSAANSGKVRLRLPVCFEGLCMVIVGPICFGKQDIYRAPRGALWLASGAVAILATPMTQL</sequence>
<accession>A0AAV7UBH8</accession>
<name>A0AAV7UBH8_PLEWA</name>
<organism evidence="1 2">
    <name type="scientific">Pleurodeles waltl</name>
    <name type="common">Iberian ribbed newt</name>
    <dbReference type="NCBI Taxonomy" id="8319"/>
    <lineage>
        <taxon>Eukaryota</taxon>
        <taxon>Metazoa</taxon>
        <taxon>Chordata</taxon>
        <taxon>Craniata</taxon>
        <taxon>Vertebrata</taxon>
        <taxon>Euteleostomi</taxon>
        <taxon>Amphibia</taxon>
        <taxon>Batrachia</taxon>
        <taxon>Caudata</taxon>
        <taxon>Salamandroidea</taxon>
        <taxon>Salamandridae</taxon>
        <taxon>Pleurodelinae</taxon>
        <taxon>Pleurodeles</taxon>
    </lineage>
</organism>
<dbReference type="Proteomes" id="UP001066276">
    <property type="component" value="Chromosome 3_1"/>
</dbReference>
<evidence type="ECO:0000313" key="2">
    <source>
        <dbReference type="Proteomes" id="UP001066276"/>
    </source>
</evidence>
<reference evidence="1" key="1">
    <citation type="journal article" date="2022" name="bioRxiv">
        <title>Sequencing and chromosome-scale assembly of the giantPleurodeles waltlgenome.</title>
        <authorList>
            <person name="Brown T."/>
            <person name="Elewa A."/>
            <person name="Iarovenko S."/>
            <person name="Subramanian E."/>
            <person name="Araus A.J."/>
            <person name="Petzold A."/>
            <person name="Susuki M."/>
            <person name="Suzuki K.-i.T."/>
            <person name="Hayashi T."/>
            <person name="Toyoda A."/>
            <person name="Oliveira C."/>
            <person name="Osipova E."/>
            <person name="Leigh N.D."/>
            <person name="Simon A."/>
            <person name="Yun M.H."/>
        </authorList>
    </citation>
    <scope>NUCLEOTIDE SEQUENCE</scope>
    <source>
        <strain evidence="1">20211129_DDA</strain>
        <tissue evidence="1">Liver</tissue>
    </source>
</reference>
<gene>
    <name evidence="1" type="ORF">NDU88_003006</name>
</gene>